<dbReference type="Proteomes" id="UP001221217">
    <property type="component" value="Unassembled WGS sequence"/>
</dbReference>
<comment type="caution">
    <text evidence="1">The sequence shown here is derived from an EMBL/GenBank/DDBJ whole genome shotgun (WGS) entry which is preliminary data.</text>
</comment>
<proteinExistence type="predicted"/>
<gene>
    <name evidence="1" type="ORF">PQJ61_14705</name>
</gene>
<evidence type="ECO:0000313" key="2">
    <source>
        <dbReference type="Proteomes" id="UP001221217"/>
    </source>
</evidence>
<accession>A0AAJ1IJ71</accession>
<organism evidence="1 2">
    <name type="scientific">Candidatus Thalassospirochaeta sargassi</name>
    <dbReference type="NCBI Taxonomy" id="3119039"/>
    <lineage>
        <taxon>Bacteria</taxon>
        <taxon>Pseudomonadati</taxon>
        <taxon>Spirochaetota</taxon>
        <taxon>Spirochaetia</taxon>
        <taxon>Spirochaetales</taxon>
        <taxon>Spirochaetaceae</taxon>
        <taxon>Candidatus Thalassospirochaeta</taxon>
    </lineage>
</organism>
<name>A0AAJ1IJ71_9SPIO</name>
<dbReference type="InterPro" id="IPR026350">
    <property type="entry name" value="GxxExxY"/>
</dbReference>
<dbReference type="EMBL" id="JAQQAL010000038">
    <property type="protein sequence ID" value="MDC7228011.1"/>
    <property type="molecule type" value="Genomic_DNA"/>
</dbReference>
<evidence type="ECO:0000313" key="1">
    <source>
        <dbReference type="EMBL" id="MDC7228011.1"/>
    </source>
</evidence>
<dbReference type="AlphaFoldDB" id="A0AAJ1IJ71"/>
<protein>
    <submittedName>
        <fullName evidence="1">GxxExxY protein</fullName>
    </submittedName>
</protein>
<dbReference type="Pfam" id="PF13366">
    <property type="entry name" value="PDDEXK_3"/>
    <property type="match status" value="1"/>
</dbReference>
<reference evidence="1 2" key="1">
    <citation type="submission" date="2022-12" db="EMBL/GenBank/DDBJ databases">
        <title>Metagenome assembled genome from gulf of manar.</title>
        <authorList>
            <person name="Kohli P."/>
            <person name="Pk S."/>
            <person name="Venkata Ramana C."/>
            <person name="Sasikala C."/>
        </authorList>
    </citation>
    <scope>NUCLEOTIDE SEQUENCE [LARGE SCALE GENOMIC DNA]</scope>
    <source>
        <strain evidence="1">JB008</strain>
    </source>
</reference>
<sequence length="120" mass="13568">MIHKELGYQIVGCCMEVHSHLGPGLLEQCYHNALYFELTAQGLQVAYNRQYDVLYKGQQVGEYFADLVVENNVIIELKSVKALASVHAAQVLNYLHISDCRLGLLVNFQGSSLEWQRLVV</sequence>
<dbReference type="NCBIfam" id="TIGR04256">
    <property type="entry name" value="GxxExxY"/>
    <property type="match status" value="1"/>
</dbReference>